<name>A0A2Z2KML3_9BACL</name>
<evidence type="ECO:0000256" key="2">
    <source>
        <dbReference type="ARBA" id="ARBA00002049"/>
    </source>
</evidence>
<dbReference type="InterPro" id="IPR029057">
    <property type="entry name" value="PRTase-like"/>
</dbReference>
<evidence type="ECO:0000256" key="14">
    <source>
        <dbReference type="ARBA" id="ARBA00048811"/>
    </source>
</evidence>
<evidence type="ECO:0000256" key="11">
    <source>
        <dbReference type="ARBA" id="ARBA00022726"/>
    </source>
</evidence>
<evidence type="ECO:0000259" key="17">
    <source>
        <dbReference type="Pfam" id="PF00156"/>
    </source>
</evidence>
<keyword evidence="19" id="KW-1185">Reference proteome</keyword>
<feature type="domain" description="Phosphoribosyltransferase" evidence="17">
    <location>
        <begin position="22"/>
        <end position="168"/>
    </location>
</feature>
<dbReference type="Gene3D" id="3.40.50.2020">
    <property type="match status" value="1"/>
</dbReference>
<evidence type="ECO:0000256" key="10">
    <source>
        <dbReference type="ARBA" id="ARBA00022723"/>
    </source>
</evidence>
<dbReference type="GO" id="GO:0006166">
    <property type="term" value="P:purine ribonucleoside salvage"/>
    <property type="evidence" value="ECO:0007669"/>
    <property type="project" value="UniProtKB-KW"/>
</dbReference>
<evidence type="ECO:0000256" key="4">
    <source>
        <dbReference type="ARBA" id="ARBA00004669"/>
    </source>
</evidence>
<organism evidence="18 19">
    <name type="scientific">Paenibacillus donghaensis</name>
    <dbReference type="NCBI Taxonomy" id="414771"/>
    <lineage>
        <taxon>Bacteria</taxon>
        <taxon>Bacillati</taxon>
        <taxon>Bacillota</taxon>
        <taxon>Bacilli</taxon>
        <taxon>Bacillales</taxon>
        <taxon>Paenibacillaceae</taxon>
        <taxon>Paenibacillus</taxon>
    </lineage>
</organism>
<dbReference type="SUPFAM" id="SSF53271">
    <property type="entry name" value="PRTase-like"/>
    <property type="match status" value="1"/>
</dbReference>
<evidence type="ECO:0000256" key="7">
    <source>
        <dbReference type="ARBA" id="ARBA00022490"/>
    </source>
</evidence>
<dbReference type="RefSeq" id="WP_087917775.1">
    <property type="nucleotide sequence ID" value="NZ_CP021780.1"/>
</dbReference>
<dbReference type="InterPro" id="IPR005904">
    <property type="entry name" value="Hxn_phspho_trans"/>
</dbReference>
<comment type="pathway">
    <text evidence="5">Purine metabolism; GMP biosynthesis via salvage pathway; GMP from guanine: step 1/1.</text>
</comment>
<keyword evidence="10 16" id="KW-0479">Metal-binding</keyword>
<dbReference type="PANTHER" id="PTHR43340:SF1">
    <property type="entry name" value="HYPOXANTHINE PHOSPHORIBOSYLTRANSFERASE"/>
    <property type="match status" value="1"/>
</dbReference>
<gene>
    <name evidence="18" type="primary">hpt</name>
    <name evidence="18" type="ORF">B9T62_25215</name>
</gene>
<evidence type="ECO:0000256" key="1">
    <source>
        <dbReference type="ARBA" id="ARBA00001946"/>
    </source>
</evidence>
<dbReference type="GO" id="GO:0000166">
    <property type="term" value="F:nucleotide binding"/>
    <property type="evidence" value="ECO:0007669"/>
    <property type="project" value="UniProtKB-KW"/>
</dbReference>
<dbReference type="InterPro" id="IPR050408">
    <property type="entry name" value="HGPRT"/>
</dbReference>
<evidence type="ECO:0000313" key="18">
    <source>
        <dbReference type="EMBL" id="ASA23789.1"/>
    </source>
</evidence>
<comment type="catalytic activity">
    <reaction evidence="15">
        <text>IMP + diphosphate = hypoxanthine + 5-phospho-alpha-D-ribose 1-diphosphate</text>
        <dbReference type="Rhea" id="RHEA:17973"/>
        <dbReference type="ChEBI" id="CHEBI:17368"/>
        <dbReference type="ChEBI" id="CHEBI:33019"/>
        <dbReference type="ChEBI" id="CHEBI:58017"/>
        <dbReference type="ChEBI" id="CHEBI:58053"/>
        <dbReference type="EC" id="2.4.2.8"/>
    </reaction>
    <physiologicalReaction direction="right-to-left" evidence="15">
        <dbReference type="Rhea" id="RHEA:17975"/>
    </physiologicalReaction>
</comment>
<evidence type="ECO:0000256" key="6">
    <source>
        <dbReference type="ARBA" id="ARBA00008391"/>
    </source>
</evidence>
<comment type="similarity">
    <text evidence="6 16">Belongs to the purine/pyrimidine phosphoribosyltransferase family.</text>
</comment>
<protein>
    <recommendedName>
        <fullName evidence="16">Hypoxanthine phosphoribosyltransferase</fullName>
        <ecNumber evidence="16">2.4.2.8</ecNumber>
    </recommendedName>
</protein>
<evidence type="ECO:0000256" key="9">
    <source>
        <dbReference type="ARBA" id="ARBA00022679"/>
    </source>
</evidence>
<dbReference type="GO" id="GO:0005829">
    <property type="term" value="C:cytosol"/>
    <property type="evidence" value="ECO:0007669"/>
    <property type="project" value="TreeGrafter"/>
</dbReference>
<evidence type="ECO:0000313" key="19">
    <source>
        <dbReference type="Proteomes" id="UP000249890"/>
    </source>
</evidence>
<dbReference type="GO" id="GO:0032264">
    <property type="term" value="P:IMP salvage"/>
    <property type="evidence" value="ECO:0007669"/>
    <property type="project" value="UniProtKB-UniPathway"/>
</dbReference>
<evidence type="ECO:0000256" key="12">
    <source>
        <dbReference type="ARBA" id="ARBA00022741"/>
    </source>
</evidence>
<dbReference type="GO" id="GO:0046100">
    <property type="term" value="P:hypoxanthine metabolic process"/>
    <property type="evidence" value="ECO:0007669"/>
    <property type="project" value="TreeGrafter"/>
</dbReference>
<sequence length="185" mass="20704">MTKDGVKLIVPYKLKEILVTQAQLHNKVQELGRWISADYEGQELVLIGILKGGAIFMSDLMRAITIPLSIDYMSVSSYGTSATSSGAIVIRKDIDADIRGKHVLIVEDLIDTGLTLNHLKEHFRSRDTLSVRICTILNKPSRRQIDVQVEYPGIEIPDAFVVGYGLDYADQYRNLPEVWVVDTEG</sequence>
<dbReference type="CDD" id="cd06223">
    <property type="entry name" value="PRTases_typeI"/>
    <property type="match status" value="1"/>
</dbReference>
<dbReference type="EMBL" id="CP021780">
    <property type="protein sequence ID" value="ASA23789.1"/>
    <property type="molecule type" value="Genomic_DNA"/>
</dbReference>
<dbReference type="OrthoDB" id="9802824at2"/>
<dbReference type="AlphaFoldDB" id="A0A2Z2KML3"/>
<comment type="pathway">
    <text evidence="4 16">Purine metabolism; IMP biosynthesis via salvage pathway; IMP from hypoxanthine: step 1/1.</text>
</comment>
<comment type="catalytic activity">
    <reaction evidence="14">
        <text>GMP + diphosphate = guanine + 5-phospho-alpha-D-ribose 1-diphosphate</text>
        <dbReference type="Rhea" id="RHEA:25424"/>
        <dbReference type="ChEBI" id="CHEBI:16235"/>
        <dbReference type="ChEBI" id="CHEBI:33019"/>
        <dbReference type="ChEBI" id="CHEBI:58017"/>
        <dbReference type="ChEBI" id="CHEBI:58115"/>
        <dbReference type="EC" id="2.4.2.8"/>
    </reaction>
    <physiologicalReaction direction="right-to-left" evidence="14">
        <dbReference type="Rhea" id="RHEA:25426"/>
    </physiologicalReaction>
</comment>
<keyword evidence="13 16" id="KW-0460">Magnesium</keyword>
<dbReference type="NCBIfam" id="TIGR01203">
    <property type="entry name" value="HGPRTase"/>
    <property type="match status" value="1"/>
</dbReference>
<evidence type="ECO:0000256" key="13">
    <source>
        <dbReference type="ARBA" id="ARBA00022842"/>
    </source>
</evidence>
<dbReference type="Pfam" id="PF00156">
    <property type="entry name" value="Pribosyltran"/>
    <property type="match status" value="1"/>
</dbReference>
<dbReference type="GO" id="GO:0052657">
    <property type="term" value="F:guanine phosphoribosyltransferase activity"/>
    <property type="evidence" value="ECO:0007669"/>
    <property type="project" value="RHEA"/>
</dbReference>
<keyword evidence="8 16" id="KW-0328">Glycosyltransferase</keyword>
<accession>A0A2Z2KML3</accession>
<evidence type="ECO:0000256" key="16">
    <source>
        <dbReference type="RuleBase" id="RU364099"/>
    </source>
</evidence>
<evidence type="ECO:0000256" key="15">
    <source>
        <dbReference type="ARBA" id="ARBA00049402"/>
    </source>
</evidence>
<comment type="subcellular location">
    <subcellularLocation>
        <location evidence="3 16">Cytoplasm</location>
    </subcellularLocation>
</comment>
<dbReference type="InterPro" id="IPR000836">
    <property type="entry name" value="PRTase_dom"/>
</dbReference>
<dbReference type="GO" id="GO:0000287">
    <property type="term" value="F:magnesium ion binding"/>
    <property type="evidence" value="ECO:0007669"/>
    <property type="project" value="TreeGrafter"/>
</dbReference>
<dbReference type="UniPathway" id="UPA00591">
    <property type="reaction ID" value="UER00648"/>
</dbReference>
<keyword evidence="7 16" id="KW-0963">Cytoplasm</keyword>
<reference evidence="18 19" key="1">
    <citation type="submission" date="2017-06" db="EMBL/GenBank/DDBJ databases">
        <title>Complete genome sequence of Paenibacillus donghaensis KCTC 13049T isolated from East Sea sediment, South Korea.</title>
        <authorList>
            <person name="Jung B.K."/>
            <person name="Hong S.-J."/>
            <person name="Shin J.-H."/>
        </authorList>
    </citation>
    <scope>NUCLEOTIDE SEQUENCE [LARGE SCALE GENOMIC DNA]</scope>
    <source>
        <strain evidence="18 19">KCTC 13049</strain>
    </source>
</reference>
<evidence type="ECO:0000256" key="8">
    <source>
        <dbReference type="ARBA" id="ARBA00022676"/>
    </source>
</evidence>
<dbReference type="PANTHER" id="PTHR43340">
    <property type="entry name" value="HYPOXANTHINE-GUANINE PHOSPHORIBOSYLTRANSFERASE"/>
    <property type="match status" value="1"/>
</dbReference>
<dbReference type="Proteomes" id="UP000249890">
    <property type="component" value="Chromosome"/>
</dbReference>
<keyword evidence="11 16" id="KW-0660">Purine salvage</keyword>
<evidence type="ECO:0000256" key="3">
    <source>
        <dbReference type="ARBA" id="ARBA00004496"/>
    </source>
</evidence>
<proteinExistence type="inferred from homology"/>
<evidence type="ECO:0000256" key="5">
    <source>
        <dbReference type="ARBA" id="ARBA00004676"/>
    </source>
</evidence>
<dbReference type="GO" id="GO:0032263">
    <property type="term" value="P:GMP salvage"/>
    <property type="evidence" value="ECO:0007669"/>
    <property type="project" value="TreeGrafter"/>
</dbReference>
<comment type="cofactor">
    <cofactor evidence="1 16">
        <name>Mg(2+)</name>
        <dbReference type="ChEBI" id="CHEBI:18420"/>
    </cofactor>
</comment>
<keyword evidence="12 16" id="KW-0547">Nucleotide-binding</keyword>
<keyword evidence="9 16" id="KW-0808">Transferase</keyword>
<dbReference type="FunFam" id="3.40.50.2020:FF:000006">
    <property type="entry name" value="Hypoxanthine phosphoribosyltransferase"/>
    <property type="match status" value="1"/>
</dbReference>
<dbReference type="EC" id="2.4.2.8" evidence="16"/>
<comment type="function">
    <text evidence="2">Purine salvage pathway enzyme that catalyzes the transfer of the ribosyl-5-phosphate group from 5-phospho-alpha-D-ribose 1-diphosphate (PRPP) to the N9 position of the 6-oxopurines hypoxanthine and guanine to form the corresponding ribonucleotides IMP (inosine 5'-monophosphate) and GMP (guanosine 5'-monophosphate), with the release of PPi.</text>
</comment>
<dbReference type="GO" id="GO:0006178">
    <property type="term" value="P:guanine salvage"/>
    <property type="evidence" value="ECO:0007669"/>
    <property type="project" value="TreeGrafter"/>
</dbReference>
<dbReference type="KEGG" id="pdh:B9T62_25215"/>
<dbReference type="GO" id="GO:0004422">
    <property type="term" value="F:hypoxanthine phosphoribosyltransferase activity"/>
    <property type="evidence" value="ECO:0007669"/>
    <property type="project" value="InterPro"/>
</dbReference>